<comment type="similarity">
    <text evidence="3">Belongs to the methyl-accepting chemotaxis (MCP) protein family.</text>
</comment>
<dbReference type="Pfam" id="PF00989">
    <property type="entry name" value="PAS"/>
    <property type="match status" value="1"/>
</dbReference>
<organism evidence="9 10">
    <name type="scientific">Marinobacterium iners DSM 11526</name>
    <dbReference type="NCBI Taxonomy" id="1122198"/>
    <lineage>
        <taxon>Bacteria</taxon>
        <taxon>Pseudomonadati</taxon>
        <taxon>Pseudomonadota</taxon>
        <taxon>Gammaproteobacteria</taxon>
        <taxon>Oceanospirillales</taxon>
        <taxon>Oceanospirillaceae</taxon>
        <taxon>Marinobacterium</taxon>
    </lineage>
</organism>
<keyword evidence="6" id="KW-0472">Membrane</keyword>
<dbReference type="InterPro" id="IPR000014">
    <property type="entry name" value="PAS"/>
</dbReference>
<dbReference type="GO" id="GO:0006355">
    <property type="term" value="P:regulation of DNA-templated transcription"/>
    <property type="evidence" value="ECO:0007669"/>
    <property type="project" value="InterPro"/>
</dbReference>
<dbReference type="PANTHER" id="PTHR43531:SF11">
    <property type="entry name" value="METHYL-ACCEPTING CHEMOTAXIS PROTEIN 3"/>
    <property type="match status" value="1"/>
</dbReference>
<dbReference type="Pfam" id="PF00015">
    <property type="entry name" value="MCPsignal"/>
    <property type="match status" value="1"/>
</dbReference>
<evidence type="ECO:0000256" key="1">
    <source>
        <dbReference type="ARBA" id="ARBA00022500"/>
    </source>
</evidence>
<dbReference type="CDD" id="cd00130">
    <property type="entry name" value="PAS"/>
    <property type="match status" value="1"/>
</dbReference>
<dbReference type="GO" id="GO:0016020">
    <property type="term" value="C:membrane"/>
    <property type="evidence" value="ECO:0007669"/>
    <property type="project" value="InterPro"/>
</dbReference>
<dbReference type="InterPro" id="IPR013767">
    <property type="entry name" value="PAS_fold"/>
</dbReference>
<evidence type="ECO:0000259" key="8">
    <source>
        <dbReference type="PROSITE" id="PS50112"/>
    </source>
</evidence>
<keyword evidence="6" id="KW-0812">Transmembrane</keyword>
<dbReference type="Gene3D" id="3.30.450.20">
    <property type="entry name" value="PAS domain"/>
    <property type="match status" value="1"/>
</dbReference>
<dbReference type="GO" id="GO:0006935">
    <property type="term" value="P:chemotaxis"/>
    <property type="evidence" value="ECO:0007669"/>
    <property type="project" value="UniProtKB-KW"/>
</dbReference>
<dbReference type="SMART" id="SM00283">
    <property type="entry name" value="MA"/>
    <property type="match status" value="1"/>
</dbReference>
<evidence type="ECO:0000256" key="3">
    <source>
        <dbReference type="ARBA" id="ARBA00029447"/>
    </source>
</evidence>
<dbReference type="PANTHER" id="PTHR43531">
    <property type="entry name" value="PROTEIN ICFG"/>
    <property type="match status" value="1"/>
</dbReference>
<feature type="transmembrane region" description="Helical" evidence="6">
    <location>
        <begin position="29"/>
        <end position="46"/>
    </location>
</feature>
<evidence type="ECO:0000313" key="10">
    <source>
        <dbReference type="Proteomes" id="UP000242469"/>
    </source>
</evidence>
<dbReference type="EMBL" id="FNRJ01000016">
    <property type="protein sequence ID" value="SEB08240.1"/>
    <property type="molecule type" value="Genomic_DNA"/>
</dbReference>
<dbReference type="InterPro" id="IPR051310">
    <property type="entry name" value="MCP_chemotaxis"/>
</dbReference>
<sequence length="440" mass="47496">MKKYYRLALGANTVSLIIALLLAREETSLLFLVVVLLGLLGCLIKMERLAKQKFNFYEQILDTIPNPLSVTDMDMKWTFVNRAATAPLGVKREDVLGQHCSNWGAVICKTEDCGVSCLRKGKPDTSFNQWGKDFRVDTFYIKGLDGNEIGHVEYVQEVSEKVALKAVYKDVDAISENLTTGAQELKIASHTLTVGSTQQAASITQIGSSLNEILTQANDNAERASRASGVSSEAQRAANMASDQIRELEQAMQEINRSSKAINEIINVIDDIASQTNLLALNASIEAARAGEMGRGFAVVADEVRKLAERSTAAASESAQFIQLSADNVEKGNAISQKCVSALSEIVKHVATISDTIEEIDNVSQSQAVGLSQVNQGMSDIDQVVHSTAASAEETSLSASELSKLSLKLQAQLENISKIEGLIDDAAKKDVGLIEVKNLS</sequence>
<evidence type="ECO:0000256" key="5">
    <source>
        <dbReference type="SAM" id="Coils"/>
    </source>
</evidence>
<keyword evidence="6" id="KW-1133">Transmembrane helix</keyword>
<evidence type="ECO:0000256" key="2">
    <source>
        <dbReference type="ARBA" id="ARBA00023224"/>
    </source>
</evidence>
<dbReference type="GO" id="GO:0004888">
    <property type="term" value="F:transmembrane signaling receptor activity"/>
    <property type="evidence" value="ECO:0007669"/>
    <property type="project" value="InterPro"/>
</dbReference>
<dbReference type="Gene3D" id="1.10.287.950">
    <property type="entry name" value="Methyl-accepting chemotaxis protein"/>
    <property type="match status" value="1"/>
</dbReference>
<dbReference type="STRING" id="1122198.SAMN02745729_11611"/>
<evidence type="ECO:0000256" key="4">
    <source>
        <dbReference type="PROSITE-ProRule" id="PRU00284"/>
    </source>
</evidence>
<dbReference type="PROSITE" id="PS50111">
    <property type="entry name" value="CHEMOTAXIS_TRANSDUC_2"/>
    <property type="match status" value="1"/>
</dbReference>
<reference evidence="10" key="1">
    <citation type="submission" date="2016-10" db="EMBL/GenBank/DDBJ databases">
        <authorList>
            <person name="Varghese N."/>
            <person name="Submissions S."/>
        </authorList>
    </citation>
    <scope>NUCLEOTIDE SEQUENCE [LARGE SCALE GENOMIC DNA]</scope>
    <source>
        <strain evidence="10">DSM 11526</strain>
    </source>
</reference>
<accession>A0A1H4GGX0</accession>
<protein>
    <submittedName>
        <fullName evidence="9">PAS domain S-box-containing protein</fullName>
    </submittedName>
</protein>
<dbReference type="SUPFAM" id="SSF55785">
    <property type="entry name" value="PYP-like sensor domain (PAS domain)"/>
    <property type="match status" value="1"/>
</dbReference>
<keyword evidence="10" id="KW-1185">Reference proteome</keyword>
<dbReference type="SUPFAM" id="SSF58104">
    <property type="entry name" value="Methyl-accepting chemotaxis protein (MCP) signaling domain"/>
    <property type="match status" value="1"/>
</dbReference>
<dbReference type="GO" id="GO:0007165">
    <property type="term" value="P:signal transduction"/>
    <property type="evidence" value="ECO:0007669"/>
    <property type="project" value="UniProtKB-KW"/>
</dbReference>
<feature type="coiled-coil region" evidence="5">
    <location>
        <begin position="231"/>
        <end position="268"/>
    </location>
</feature>
<evidence type="ECO:0000256" key="6">
    <source>
        <dbReference type="SAM" id="Phobius"/>
    </source>
</evidence>
<dbReference type="CDD" id="cd11386">
    <property type="entry name" value="MCP_signal"/>
    <property type="match status" value="1"/>
</dbReference>
<dbReference type="PROSITE" id="PS50112">
    <property type="entry name" value="PAS"/>
    <property type="match status" value="1"/>
</dbReference>
<feature type="domain" description="PAS" evidence="8">
    <location>
        <begin position="53"/>
        <end position="98"/>
    </location>
</feature>
<dbReference type="SMART" id="SM00091">
    <property type="entry name" value="PAS"/>
    <property type="match status" value="1"/>
</dbReference>
<dbReference type="OrthoDB" id="2489132at2"/>
<dbReference type="Proteomes" id="UP000242469">
    <property type="component" value="Unassembled WGS sequence"/>
</dbReference>
<dbReference type="AlphaFoldDB" id="A0A1H4GGX0"/>
<dbReference type="InterPro" id="IPR035965">
    <property type="entry name" value="PAS-like_dom_sf"/>
</dbReference>
<proteinExistence type="inferred from homology"/>
<evidence type="ECO:0000259" key="7">
    <source>
        <dbReference type="PROSITE" id="PS50111"/>
    </source>
</evidence>
<dbReference type="InterPro" id="IPR004089">
    <property type="entry name" value="MCPsignal_dom"/>
</dbReference>
<keyword evidence="5" id="KW-0175">Coiled coil</keyword>
<dbReference type="InterPro" id="IPR004090">
    <property type="entry name" value="Chemotax_Me-accpt_rcpt"/>
</dbReference>
<dbReference type="PRINTS" id="PR00260">
    <property type="entry name" value="CHEMTRNSDUCR"/>
</dbReference>
<evidence type="ECO:0000313" key="9">
    <source>
        <dbReference type="EMBL" id="SEB08240.1"/>
    </source>
</evidence>
<keyword evidence="2 4" id="KW-0807">Transducer</keyword>
<name>A0A1H4GGX0_9GAMM</name>
<feature type="transmembrane region" description="Helical" evidence="6">
    <location>
        <begin position="7"/>
        <end position="23"/>
    </location>
</feature>
<keyword evidence="1" id="KW-0145">Chemotaxis</keyword>
<gene>
    <name evidence="9" type="ORF">SAMN02745729_11611</name>
</gene>
<feature type="domain" description="Methyl-accepting transducer" evidence="7">
    <location>
        <begin position="174"/>
        <end position="403"/>
    </location>
</feature>
<dbReference type="NCBIfam" id="TIGR00229">
    <property type="entry name" value="sensory_box"/>
    <property type="match status" value="1"/>
</dbReference>